<protein>
    <submittedName>
        <fullName evidence="1">Uncharacterized protein</fullName>
    </submittedName>
</protein>
<dbReference type="RefSeq" id="WP_238302350.1">
    <property type="nucleotide sequence ID" value="NZ_BPQM01000040.1"/>
</dbReference>
<dbReference type="CDD" id="cd16364">
    <property type="entry name" value="T3SC_I-like"/>
    <property type="match status" value="1"/>
</dbReference>
<proteinExistence type="predicted"/>
<name>A0AA37HNG3_9HYPH</name>
<comment type="caution">
    <text evidence="1">The sequence shown here is derived from an EMBL/GenBank/DDBJ whole genome shotgun (WGS) entry which is preliminary data.</text>
</comment>
<keyword evidence="2" id="KW-1185">Reference proteome</keyword>
<dbReference type="EMBL" id="BPQM01000040">
    <property type="protein sequence ID" value="GJD78656.1"/>
    <property type="molecule type" value="Genomic_DNA"/>
</dbReference>
<sequence>MRAEQIGDLITRLGPVLDPLGITAFPEAGTWGIAINDALSVLVDLAEDRGKVVLSCELGTPPAGTGAPSTS</sequence>
<reference evidence="1" key="1">
    <citation type="journal article" date="2016" name="Front. Microbiol.">
        <title>Genome Sequence of the Piezophilic, Mesophilic Sulfate-Reducing Bacterium Desulfovibrio indicus J2T.</title>
        <authorList>
            <person name="Cao J."/>
            <person name="Maignien L."/>
            <person name="Shao Z."/>
            <person name="Alain K."/>
            <person name="Jebbar M."/>
        </authorList>
    </citation>
    <scope>NUCLEOTIDE SEQUENCE</scope>
    <source>
        <strain evidence="1">NBRC 103626</strain>
    </source>
</reference>
<dbReference type="AlphaFoldDB" id="A0AA37HNG3"/>
<gene>
    <name evidence="1" type="ORF">NBEOAGPD_1874</name>
</gene>
<organism evidence="1 2">
    <name type="scientific">Methylobacterium gregans</name>
    <dbReference type="NCBI Taxonomy" id="374424"/>
    <lineage>
        <taxon>Bacteria</taxon>
        <taxon>Pseudomonadati</taxon>
        <taxon>Pseudomonadota</taxon>
        <taxon>Alphaproteobacteria</taxon>
        <taxon>Hyphomicrobiales</taxon>
        <taxon>Methylobacteriaceae</taxon>
        <taxon>Methylobacterium</taxon>
    </lineage>
</organism>
<evidence type="ECO:0000313" key="1">
    <source>
        <dbReference type="EMBL" id="GJD78656.1"/>
    </source>
</evidence>
<dbReference type="Proteomes" id="UP001055108">
    <property type="component" value="Unassembled WGS sequence"/>
</dbReference>
<evidence type="ECO:0000313" key="2">
    <source>
        <dbReference type="Proteomes" id="UP001055108"/>
    </source>
</evidence>
<accession>A0AA37HNG3</accession>
<reference evidence="1" key="2">
    <citation type="submission" date="2021-08" db="EMBL/GenBank/DDBJ databases">
        <authorList>
            <person name="Tani A."/>
            <person name="Ola A."/>
            <person name="Ogura Y."/>
            <person name="Katsura K."/>
            <person name="Hayashi T."/>
        </authorList>
    </citation>
    <scope>NUCLEOTIDE SEQUENCE</scope>
    <source>
        <strain evidence="1">NBRC 103626</strain>
    </source>
</reference>